<dbReference type="EMBL" id="BAABBM010000001">
    <property type="protein sequence ID" value="GAA3897052.1"/>
    <property type="molecule type" value="Genomic_DNA"/>
</dbReference>
<keyword evidence="5" id="KW-0676">Redox-active center</keyword>
<keyword evidence="9" id="KW-1185">Reference proteome</keyword>
<dbReference type="Proteomes" id="UP001500827">
    <property type="component" value="Unassembled WGS sequence"/>
</dbReference>
<proteinExistence type="inferred from homology"/>
<dbReference type="InterPro" id="IPR012336">
    <property type="entry name" value="Thioredoxin-like_fold"/>
</dbReference>
<feature type="domain" description="Thioredoxin-like fold" evidence="7">
    <location>
        <begin position="45"/>
        <end position="231"/>
    </location>
</feature>
<protein>
    <recommendedName>
        <fullName evidence="7">Thioredoxin-like fold domain-containing protein</fullName>
    </recommendedName>
</protein>
<evidence type="ECO:0000256" key="5">
    <source>
        <dbReference type="ARBA" id="ARBA00023284"/>
    </source>
</evidence>
<feature type="signal peptide" evidence="6">
    <location>
        <begin position="1"/>
        <end position="20"/>
    </location>
</feature>
<evidence type="ECO:0000313" key="9">
    <source>
        <dbReference type="Proteomes" id="UP001500827"/>
    </source>
</evidence>
<evidence type="ECO:0000256" key="2">
    <source>
        <dbReference type="ARBA" id="ARBA00022729"/>
    </source>
</evidence>
<keyword evidence="3" id="KW-0560">Oxidoreductase</keyword>
<accession>A0ABP7LCT1</accession>
<dbReference type="RefSeq" id="WP_344699069.1">
    <property type="nucleotide sequence ID" value="NZ_BAABBM010000001.1"/>
</dbReference>
<name>A0ABP7LCT1_9SPHN</name>
<keyword evidence="2 6" id="KW-0732">Signal</keyword>
<evidence type="ECO:0000256" key="4">
    <source>
        <dbReference type="ARBA" id="ARBA00023157"/>
    </source>
</evidence>
<evidence type="ECO:0000313" key="8">
    <source>
        <dbReference type="EMBL" id="GAA3897052.1"/>
    </source>
</evidence>
<dbReference type="Gene3D" id="1.10.40.110">
    <property type="match status" value="1"/>
</dbReference>
<dbReference type="Pfam" id="PF13462">
    <property type="entry name" value="Thioredoxin_4"/>
    <property type="match status" value="1"/>
</dbReference>
<evidence type="ECO:0000259" key="7">
    <source>
        <dbReference type="Pfam" id="PF13462"/>
    </source>
</evidence>
<dbReference type="PANTHER" id="PTHR13887">
    <property type="entry name" value="GLUTATHIONE S-TRANSFERASE KAPPA"/>
    <property type="match status" value="1"/>
</dbReference>
<dbReference type="SUPFAM" id="SSF52833">
    <property type="entry name" value="Thioredoxin-like"/>
    <property type="match status" value="1"/>
</dbReference>
<evidence type="ECO:0000256" key="6">
    <source>
        <dbReference type="SAM" id="SignalP"/>
    </source>
</evidence>
<dbReference type="PANTHER" id="PTHR13887:SF14">
    <property type="entry name" value="DISULFIDE BOND FORMATION PROTEIN D"/>
    <property type="match status" value="1"/>
</dbReference>
<evidence type="ECO:0000256" key="3">
    <source>
        <dbReference type="ARBA" id="ARBA00023002"/>
    </source>
</evidence>
<keyword evidence="4" id="KW-1015">Disulfide bond</keyword>
<gene>
    <name evidence="8" type="ORF">GCM10022276_15090</name>
</gene>
<comment type="caution">
    <text evidence="8">The sequence shown here is derived from an EMBL/GenBank/DDBJ whole genome shotgun (WGS) entry which is preliminary data.</text>
</comment>
<evidence type="ECO:0000256" key="1">
    <source>
        <dbReference type="ARBA" id="ARBA00005791"/>
    </source>
</evidence>
<feature type="chain" id="PRO_5046025471" description="Thioredoxin-like fold domain-containing protein" evidence="6">
    <location>
        <begin position="21"/>
        <end position="235"/>
    </location>
</feature>
<dbReference type="InterPro" id="IPR036249">
    <property type="entry name" value="Thioredoxin-like_sf"/>
</dbReference>
<dbReference type="Gene3D" id="3.40.30.10">
    <property type="entry name" value="Glutaredoxin"/>
    <property type="match status" value="1"/>
</dbReference>
<sequence>MTRVCRLVAAALAITVPAGALVAKPAPKRAVAKVDWTRTFGTTSAGGYVVGNPKAKVQVIEYGSLTCPHCRHFAATAVKPLLANYVRTGKASYEFRTFVLNGIDLAATLVARCNGPAHFFPMADQLYATQPTWSGKVEKLSQADQDKLNALPQPQMMVSIAKTTGLLPIAASHGIPTAKAQQCLTSQAQADGLMQMIKGGEELGVQGTPTIFVNGKKVPAFDWASLEPFLKEAGS</sequence>
<reference evidence="9" key="1">
    <citation type="journal article" date="2019" name="Int. J. Syst. Evol. Microbiol.">
        <title>The Global Catalogue of Microorganisms (GCM) 10K type strain sequencing project: providing services to taxonomists for standard genome sequencing and annotation.</title>
        <authorList>
            <consortium name="The Broad Institute Genomics Platform"/>
            <consortium name="The Broad Institute Genome Sequencing Center for Infectious Disease"/>
            <person name="Wu L."/>
            <person name="Ma J."/>
        </authorList>
    </citation>
    <scope>NUCLEOTIDE SEQUENCE [LARGE SCALE GENOMIC DNA]</scope>
    <source>
        <strain evidence="9">JCM 17543</strain>
    </source>
</reference>
<comment type="similarity">
    <text evidence="1">Belongs to the thioredoxin family. DsbA subfamily.</text>
</comment>
<organism evidence="8 9">
    <name type="scientific">Sphingomonas limnosediminicola</name>
    <dbReference type="NCBI Taxonomy" id="940133"/>
    <lineage>
        <taxon>Bacteria</taxon>
        <taxon>Pseudomonadati</taxon>
        <taxon>Pseudomonadota</taxon>
        <taxon>Alphaproteobacteria</taxon>
        <taxon>Sphingomonadales</taxon>
        <taxon>Sphingomonadaceae</taxon>
        <taxon>Sphingomonas</taxon>
    </lineage>
</organism>